<dbReference type="Pfam" id="PF02148">
    <property type="entry name" value="zf-UBP"/>
    <property type="match status" value="1"/>
</dbReference>
<comment type="catalytic activity">
    <reaction evidence="1 12">
        <text>Thiol-dependent hydrolysis of ester, thioester, amide, peptide and isopeptide bonds formed by the C-terminal Gly of ubiquitin (a 76-residue protein attached to proteins as an intracellular targeting signal).</text>
        <dbReference type="EC" id="3.4.19.12"/>
    </reaction>
</comment>
<evidence type="ECO:0000259" key="14">
    <source>
        <dbReference type="PROSITE" id="PS50030"/>
    </source>
</evidence>
<evidence type="ECO:0000259" key="16">
    <source>
        <dbReference type="PROSITE" id="PS50271"/>
    </source>
</evidence>
<comment type="caution">
    <text evidence="17">The sequence shown here is derived from an EMBL/GenBank/DDBJ whole genome shotgun (WGS) entry which is preliminary data.</text>
</comment>
<keyword evidence="18" id="KW-1185">Reference proteome</keyword>
<dbReference type="PANTHER" id="PTHR21646">
    <property type="entry name" value="UBIQUITIN CARBOXYL-TERMINAL HYDROLASE"/>
    <property type="match status" value="1"/>
</dbReference>
<feature type="region of interest" description="Disordered" evidence="13">
    <location>
        <begin position="106"/>
        <end position="130"/>
    </location>
</feature>
<dbReference type="SMART" id="SM00290">
    <property type="entry name" value="ZnF_UBP"/>
    <property type="match status" value="1"/>
</dbReference>
<evidence type="ECO:0000313" key="17">
    <source>
        <dbReference type="EMBL" id="KAK1341446.1"/>
    </source>
</evidence>
<dbReference type="InterPro" id="IPR038765">
    <property type="entry name" value="Papain-like_cys_pep_sf"/>
</dbReference>
<dbReference type="FunFam" id="3.30.40.10:FF:000256">
    <property type="entry name" value="Ubiquitin carboxyl-terminal hydrolase"/>
    <property type="match status" value="1"/>
</dbReference>
<keyword evidence="3 12" id="KW-0645">Protease</keyword>
<dbReference type="Proteomes" id="UP001177744">
    <property type="component" value="Unassembled WGS sequence"/>
</dbReference>
<evidence type="ECO:0000256" key="10">
    <source>
        <dbReference type="ARBA" id="ARBA00022833"/>
    </source>
</evidence>
<evidence type="ECO:0000259" key="15">
    <source>
        <dbReference type="PROSITE" id="PS50235"/>
    </source>
</evidence>
<sequence>MHLTSSAHWTARVRGGGLGKVGAALCEGAIAGVMAELSEEALLSVLPTIRVPKAGDRVHKDECAFSFDTPESEGGLYICMNTFLGFGKQYVERHFNKTGQRVYLHLRRTRRPKEEDTTTGTGDPPRKKPTRLAIGEHHYGLILLPELVFPGVEGGFDINEDKFEYDEDVKIVILPDYLEIARDGLGDCLSLSEIGAVEALLSADSASRKQEVQAWDGEVRQVSKHAFNLKQLDNPARIPPCGWKCSKCDMRENLWLNLTDGSILCGRRYFDGSGGNNHAAEHYRETGYPLAVKLGTITPDGADVFSYDEDDMVLDPNLAEHLSHFGINMLRMQKTDKTMTELEIDMNQRIGEWELIQESGVSLKPLFGPGYTGIRNLGNSCYLNSVVQVLFSIPDFQRKYVDKLEKIFQNAPTDPTQDFSTQVAKLGHGLVSGEYSKLAPESGNGEQVSEHKEVQDGIAPRMFKALVGKGHPEFSTNRQQDAQEFFLHLINMVERNCRSSENPNEVFRFLVEEKIKCLATEKVKYTQRVDYIMQLPVPMDAALNKEELLEYEEKKRQAEEEKLPLPELVRAQVPFSSCLEAYGAPEQVDDFWSTALQAKSVAVKTTRFASFPDYLVIQIKKFTFGLDWVPKKLDVSIEMPDELDISQLRGTGLQPGEEELPDIAPPLVTPDEPKGSLGFYGNEDEDSFCSPHFSSPTSPMLDESVIIQLVEMGFPMDACRKAVYYTGNSGAEAAMNWVMSHMDDPDFANPLVLPGSSGPGSTSAAADPPPEDCVTTIVSMGFSRDQALKALRATVGGCPQLRTGASGDKGGGNEVPSFISKTEDSRCGTATAGLRPFVAVMKELRLSLGVFLPRTCWKCNAFLLSKNNSLERAVDWIFSHIDDLDAEAAMDISEGRSAADSISESVPVGPKVRDGSGKYQLFAFISHMGTSTMCGHYVCHIKKEGRWVIYNDQKVCASEKPPKDLGYIYFYQRTAS</sequence>
<dbReference type="GO" id="GO:0016579">
    <property type="term" value="P:protein deubiquitination"/>
    <property type="evidence" value="ECO:0007669"/>
    <property type="project" value="InterPro"/>
</dbReference>
<keyword evidence="10" id="KW-0862">Zinc</keyword>
<dbReference type="InterPro" id="IPR001394">
    <property type="entry name" value="Peptidase_C19_UCH"/>
</dbReference>
<dbReference type="FunFam" id="3.90.70.10:FF:000042">
    <property type="entry name" value="Ubiquitin carboxyl-terminal hydrolase"/>
    <property type="match status" value="1"/>
</dbReference>
<dbReference type="InterPro" id="IPR001607">
    <property type="entry name" value="Znf_UBP"/>
</dbReference>
<evidence type="ECO:0000256" key="2">
    <source>
        <dbReference type="ARBA" id="ARBA00009085"/>
    </source>
</evidence>
<dbReference type="PROSITE" id="PS50271">
    <property type="entry name" value="ZF_UBP"/>
    <property type="match status" value="1"/>
</dbReference>
<feature type="domain" description="UBP-type" evidence="16">
    <location>
        <begin position="221"/>
        <end position="329"/>
    </location>
</feature>
<evidence type="ECO:0000256" key="8">
    <source>
        <dbReference type="ARBA" id="ARBA00022801"/>
    </source>
</evidence>
<name>A0AA40LPH0_CNENI</name>
<dbReference type="GO" id="GO:0008270">
    <property type="term" value="F:zinc ion binding"/>
    <property type="evidence" value="ECO:0007669"/>
    <property type="project" value="UniProtKB-KW"/>
</dbReference>
<feature type="domain" description="UBA" evidence="14">
    <location>
        <begin position="700"/>
        <end position="741"/>
    </location>
</feature>
<keyword evidence="7 12" id="KW-0833">Ubl conjugation pathway</keyword>
<dbReference type="GO" id="GO:0006508">
    <property type="term" value="P:proteolysis"/>
    <property type="evidence" value="ECO:0007669"/>
    <property type="project" value="UniProtKB-KW"/>
</dbReference>
<evidence type="ECO:0000256" key="4">
    <source>
        <dbReference type="ARBA" id="ARBA00022723"/>
    </source>
</evidence>
<dbReference type="CDD" id="cd14383">
    <property type="entry name" value="UBA1_UBP5"/>
    <property type="match status" value="1"/>
</dbReference>
<organism evidence="17 18">
    <name type="scientific">Cnephaeus nilssonii</name>
    <name type="common">Northern bat</name>
    <name type="synonym">Eptesicus nilssonii</name>
    <dbReference type="NCBI Taxonomy" id="3371016"/>
    <lineage>
        <taxon>Eukaryota</taxon>
        <taxon>Metazoa</taxon>
        <taxon>Chordata</taxon>
        <taxon>Craniata</taxon>
        <taxon>Vertebrata</taxon>
        <taxon>Euteleostomi</taxon>
        <taxon>Mammalia</taxon>
        <taxon>Eutheria</taxon>
        <taxon>Laurasiatheria</taxon>
        <taxon>Chiroptera</taxon>
        <taxon>Yangochiroptera</taxon>
        <taxon>Vespertilionidae</taxon>
        <taxon>Cnephaeus</taxon>
    </lineage>
</organism>
<dbReference type="Gene3D" id="1.10.8.10">
    <property type="entry name" value="DNA helicase RuvA subunit, C-terminal domain"/>
    <property type="match status" value="2"/>
</dbReference>
<dbReference type="InterPro" id="IPR018200">
    <property type="entry name" value="USP_CS"/>
</dbReference>
<evidence type="ECO:0000256" key="11">
    <source>
        <dbReference type="PROSITE-ProRule" id="PRU00502"/>
    </source>
</evidence>
<dbReference type="Pfam" id="PF00627">
    <property type="entry name" value="UBA"/>
    <property type="match status" value="2"/>
</dbReference>
<dbReference type="PROSITE" id="PS00972">
    <property type="entry name" value="USP_1"/>
    <property type="match status" value="1"/>
</dbReference>
<keyword evidence="6 11" id="KW-0863">Zinc-finger</keyword>
<dbReference type="SUPFAM" id="SSF54001">
    <property type="entry name" value="Cysteine proteinases"/>
    <property type="match status" value="1"/>
</dbReference>
<dbReference type="PROSITE" id="PS00973">
    <property type="entry name" value="USP_2"/>
    <property type="match status" value="1"/>
</dbReference>
<comment type="function">
    <text evidence="12">Deubiquitinating enzyme that removes conjugated ubiquitin from specific proteins to regulate different cellular processes.</text>
</comment>
<dbReference type="InterPro" id="IPR013083">
    <property type="entry name" value="Znf_RING/FYVE/PHD"/>
</dbReference>
<dbReference type="SUPFAM" id="SSF57850">
    <property type="entry name" value="RING/U-box"/>
    <property type="match status" value="1"/>
</dbReference>
<dbReference type="Gene3D" id="3.90.70.10">
    <property type="entry name" value="Cysteine proteinases"/>
    <property type="match status" value="2"/>
</dbReference>
<reference evidence="17" key="1">
    <citation type="submission" date="2023-06" db="EMBL/GenBank/DDBJ databases">
        <title>Reference genome for the Northern bat (Eptesicus nilssonii), a most northern bat species.</title>
        <authorList>
            <person name="Laine V.N."/>
            <person name="Pulliainen A.T."/>
            <person name="Lilley T.M."/>
        </authorList>
    </citation>
    <scope>NUCLEOTIDE SEQUENCE</scope>
    <source>
        <strain evidence="17">BLF_Eptnil</strain>
        <tissue evidence="17">Kidney</tissue>
    </source>
</reference>
<dbReference type="InterPro" id="IPR050185">
    <property type="entry name" value="Ub_carboxyl-term_hydrolase"/>
</dbReference>
<protein>
    <recommendedName>
        <fullName evidence="12">Ubiquitin carboxyl-terminal hydrolase</fullName>
        <ecNumber evidence="12">3.4.19.12</ecNumber>
    </recommendedName>
</protein>
<dbReference type="PANTHER" id="PTHR21646:SF103">
    <property type="entry name" value="UBIQUITIN CARBOXYL-TERMINAL HYDROLASE"/>
    <property type="match status" value="1"/>
</dbReference>
<dbReference type="InterPro" id="IPR015940">
    <property type="entry name" value="UBA"/>
</dbReference>
<dbReference type="Gene3D" id="3.30.40.10">
    <property type="entry name" value="Zinc/RING finger domain, C3HC4 (zinc finger)"/>
    <property type="match status" value="2"/>
</dbReference>
<dbReference type="AlphaFoldDB" id="A0AA40LPH0"/>
<evidence type="ECO:0000313" key="18">
    <source>
        <dbReference type="Proteomes" id="UP001177744"/>
    </source>
</evidence>
<dbReference type="FunFam" id="3.90.70.10:FF:000033">
    <property type="entry name" value="Ubiquitin carboxyl-terminal hydrolase"/>
    <property type="match status" value="1"/>
</dbReference>
<keyword evidence="8 12" id="KW-0378">Hydrolase</keyword>
<dbReference type="InterPro" id="IPR009060">
    <property type="entry name" value="UBA-like_sf"/>
</dbReference>
<keyword evidence="4" id="KW-0479">Metal-binding</keyword>
<dbReference type="SUPFAM" id="SSF46934">
    <property type="entry name" value="UBA-like"/>
    <property type="match status" value="1"/>
</dbReference>
<evidence type="ECO:0000256" key="13">
    <source>
        <dbReference type="SAM" id="MobiDB-lite"/>
    </source>
</evidence>
<feature type="domain" description="USP" evidence="15">
    <location>
        <begin position="372"/>
        <end position="974"/>
    </location>
</feature>
<evidence type="ECO:0000256" key="1">
    <source>
        <dbReference type="ARBA" id="ARBA00000707"/>
    </source>
</evidence>
<dbReference type="EMBL" id="JAULJE010000007">
    <property type="protein sequence ID" value="KAK1341446.1"/>
    <property type="molecule type" value="Genomic_DNA"/>
</dbReference>
<evidence type="ECO:0000256" key="3">
    <source>
        <dbReference type="ARBA" id="ARBA00022670"/>
    </source>
</evidence>
<dbReference type="Pfam" id="PF00443">
    <property type="entry name" value="UCH"/>
    <property type="match status" value="1"/>
</dbReference>
<feature type="domain" description="UBA" evidence="14">
    <location>
        <begin position="768"/>
        <end position="794"/>
    </location>
</feature>
<evidence type="ECO:0000256" key="7">
    <source>
        <dbReference type="ARBA" id="ARBA00022786"/>
    </source>
</evidence>
<dbReference type="FunFam" id="1.10.8.10:FF:000016">
    <property type="entry name" value="Ubiquitin carboxyl-terminal hydrolase"/>
    <property type="match status" value="1"/>
</dbReference>
<dbReference type="GO" id="GO:0004843">
    <property type="term" value="F:cysteine-type deubiquitinase activity"/>
    <property type="evidence" value="ECO:0007669"/>
    <property type="project" value="UniProtKB-UniRule"/>
</dbReference>
<dbReference type="SMART" id="SM00165">
    <property type="entry name" value="UBA"/>
    <property type="match status" value="2"/>
</dbReference>
<evidence type="ECO:0000256" key="9">
    <source>
        <dbReference type="ARBA" id="ARBA00022807"/>
    </source>
</evidence>
<gene>
    <name evidence="17" type="ORF">QTO34_017852</name>
</gene>
<evidence type="ECO:0000256" key="12">
    <source>
        <dbReference type="RuleBase" id="RU366025"/>
    </source>
</evidence>
<dbReference type="InterPro" id="IPR041812">
    <property type="entry name" value="UBP5_UBA1"/>
</dbReference>
<proteinExistence type="inferred from homology"/>
<evidence type="ECO:0000256" key="6">
    <source>
        <dbReference type="ARBA" id="ARBA00022771"/>
    </source>
</evidence>
<dbReference type="PROSITE" id="PS50030">
    <property type="entry name" value="UBA"/>
    <property type="match status" value="2"/>
</dbReference>
<dbReference type="EC" id="3.4.19.12" evidence="12"/>
<accession>A0AA40LPH0</accession>
<dbReference type="FunFam" id="3.30.40.10:FF:000026">
    <property type="entry name" value="Ubiquitin carboxyl-terminal hydrolase"/>
    <property type="match status" value="1"/>
</dbReference>
<dbReference type="InterPro" id="IPR028889">
    <property type="entry name" value="USP"/>
</dbReference>
<keyword evidence="9 12" id="KW-0788">Thiol protease</keyword>
<dbReference type="InterPro" id="IPR041432">
    <property type="entry name" value="UBP13_Znf-UBP_var"/>
</dbReference>
<dbReference type="CDD" id="cd02658">
    <property type="entry name" value="Peptidase_C19B"/>
    <property type="match status" value="1"/>
</dbReference>
<dbReference type="PROSITE" id="PS50235">
    <property type="entry name" value="USP_3"/>
    <property type="match status" value="1"/>
</dbReference>
<dbReference type="Pfam" id="PF17807">
    <property type="entry name" value="zf-UBP_var"/>
    <property type="match status" value="1"/>
</dbReference>
<evidence type="ECO:0000256" key="5">
    <source>
        <dbReference type="ARBA" id="ARBA00022737"/>
    </source>
</evidence>
<keyword evidence="5" id="KW-0677">Repeat</keyword>
<comment type="similarity">
    <text evidence="2 12">Belongs to the peptidase C19 family.</text>
</comment>